<dbReference type="Proteomes" id="UP001597252">
    <property type="component" value="Unassembled WGS sequence"/>
</dbReference>
<dbReference type="InterPro" id="IPR051685">
    <property type="entry name" value="Ycf3/AcsC/BcsC/TPR_MFPF"/>
</dbReference>
<evidence type="ECO:0000256" key="3">
    <source>
        <dbReference type="PROSITE-ProRule" id="PRU00339"/>
    </source>
</evidence>
<dbReference type="PANTHER" id="PTHR44943">
    <property type="entry name" value="CELLULOSE SYNTHASE OPERON PROTEIN C"/>
    <property type="match status" value="1"/>
</dbReference>
<dbReference type="Pfam" id="PF14559">
    <property type="entry name" value="TPR_19"/>
    <property type="match status" value="1"/>
</dbReference>
<dbReference type="PROSITE" id="PS50005">
    <property type="entry name" value="TPR"/>
    <property type="match status" value="1"/>
</dbReference>
<dbReference type="RefSeq" id="WP_125750782.1">
    <property type="nucleotide sequence ID" value="NZ_JBHTON010000007.1"/>
</dbReference>
<keyword evidence="5" id="KW-1185">Reference proteome</keyword>
<evidence type="ECO:0000256" key="1">
    <source>
        <dbReference type="ARBA" id="ARBA00022737"/>
    </source>
</evidence>
<evidence type="ECO:0000313" key="4">
    <source>
        <dbReference type="EMBL" id="MFD1484268.1"/>
    </source>
</evidence>
<proteinExistence type="predicted"/>
<dbReference type="SUPFAM" id="SSF48452">
    <property type="entry name" value="TPR-like"/>
    <property type="match status" value="1"/>
</dbReference>
<accession>A0ABW4E5K2</accession>
<dbReference type="EMBL" id="JBHTON010000007">
    <property type="protein sequence ID" value="MFD1484268.1"/>
    <property type="molecule type" value="Genomic_DNA"/>
</dbReference>
<reference evidence="5" key="1">
    <citation type="journal article" date="2019" name="Int. J. Syst. Evol. Microbiol.">
        <title>The Global Catalogue of Microorganisms (GCM) 10K type strain sequencing project: providing services to taxonomists for standard genome sequencing and annotation.</title>
        <authorList>
            <consortium name="The Broad Institute Genomics Platform"/>
            <consortium name="The Broad Institute Genome Sequencing Center for Infectious Disease"/>
            <person name="Wu L."/>
            <person name="Ma J."/>
        </authorList>
    </citation>
    <scope>NUCLEOTIDE SEQUENCE [LARGE SCALE GENOMIC DNA]</scope>
    <source>
        <strain evidence="5">CCM 8903</strain>
    </source>
</reference>
<feature type="repeat" description="TPR" evidence="3">
    <location>
        <begin position="33"/>
        <end position="66"/>
    </location>
</feature>
<name>A0ABW4E5K2_9LACO</name>
<dbReference type="InterPro" id="IPR011990">
    <property type="entry name" value="TPR-like_helical_dom_sf"/>
</dbReference>
<dbReference type="Pfam" id="PF13432">
    <property type="entry name" value="TPR_16"/>
    <property type="match status" value="1"/>
</dbReference>
<keyword evidence="1" id="KW-0677">Repeat</keyword>
<dbReference type="Gene3D" id="1.25.40.10">
    <property type="entry name" value="Tetratricopeptide repeat domain"/>
    <property type="match status" value="2"/>
</dbReference>
<dbReference type="InterPro" id="IPR019734">
    <property type="entry name" value="TPR_rpt"/>
</dbReference>
<organism evidence="4 5">
    <name type="scientific">Lacticaseibacillus baoqingensis</name>
    <dbReference type="NCBI Taxonomy" id="2486013"/>
    <lineage>
        <taxon>Bacteria</taxon>
        <taxon>Bacillati</taxon>
        <taxon>Bacillota</taxon>
        <taxon>Bacilli</taxon>
        <taxon>Lactobacillales</taxon>
        <taxon>Lactobacillaceae</taxon>
        <taxon>Lacticaseibacillus</taxon>
    </lineage>
</organism>
<dbReference type="PANTHER" id="PTHR44943:SF8">
    <property type="entry name" value="TPR REPEAT-CONTAINING PROTEIN MJ0263"/>
    <property type="match status" value="1"/>
</dbReference>
<sequence>MTKQNMVTEFNHGKHDEAIHQAVKAIDDNPKDPKRYATLATMLIAIKAYDEATQLLMQAIGLFPNDAELVYNFGLLQFAQGNWQLAVQYFKQLVNQHNAMAADAQYMVALSYQQAQQPQKALAFALTAYDANPARLDASLLCAELLLGLGAFQEAAARLKPQLRTHNAQVLFTYGMALSGMGQDGSAYLDEAKRRDPAGYDQKAAQVRDIAGFLKQQGAADD</sequence>
<dbReference type="SMART" id="SM00028">
    <property type="entry name" value="TPR"/>
    <property type="match status" value="3"/>
</dbReference>
<evidence type="ECO:0000313" key="5">
    <source>
        <dbReference type="Proteomes" id="UP001597252"/>
    </source>
</evidence>
<protein>
    <submittedName>
        <fullName evidence="4">Tetratricopeptide repeat protein</fullName>
    </submittedName>
</protein>
<evidence type="ECO:0000256" key="2">
    <source>
        <dbReference type="ARBA" id="ARBA00022803"/>
    </source>
</evidence>
<comment type="caution">
    <text evidence="4">The sequence shown here is derived from an EMBL/GenBank/DDBJ whole genome shotgun (WGS) entry which is preliminary data.</text>
</comment>
<keyword evidence="2 3" id="KW-0802">TPR repeat</keyword>
<gene>
    <name evidence="4" type="ORF">ACFQ5J_03360</name>
</gene>